<dbReference type="SUPFAM" id="SSF74788">
    <property type="entry name" value="Cullin repeat-like"/>
    <property type="match status" value="1"/>
</dbReference>
<dbReference type="Proteomes" id="UP000094819">
    <property type="component" value="Unassembled WGS sequence"/>
</dbReference>
<dbReference type="AlphaFoldDB" id="A0A1E3IKW3"/>
<keyword evidence="5" id="KW-1185">Reference proteome</keyword>
<dbReference type="Gene3D" id="1.20.1310.10">
    <property type="entry name" value="Cullin Repeats"/>
    <property type="match status" value="1"/>
</dbReference>
<evidence type="ECO:0000256" key="1">
    <source>
        <dbReference type="ARBA" id="ARBA00006019"/>
    </source>
</evidence>
<dbReference type="GO" id="GO:0031625">
    <property type="term" value="F:ubiquitin protein ligase binding"/>
    <property type="evidence" value="ECO:0007669"/>
    <property type="project" value="InterPro"/>
</dbReference>
<dbReference type="EMBL" id="AWGH01000023">
    <property type="protein sequence ID" value="ODN89158.1"/>
    <property type="molecule type" value="Genomic_DNA"/>
</dbReference>
<feature type="compositionally biased region" description="Polar residues" evidence="2">
    <location>
        <begin position="323"/>
        <end position="336"/>
    </location>
</feature>
<feature type="domain" description="Cullin N-terminal" evidence="3">
    <location>
        <begin position="42"/>
        <end position="210"/>
    </location>
</feature>
<evidence type="ECO:0000313" key="4">
    <source>
        <dbReference type="EMBL" id="ODN89158.1"/>
    </source>
</evidence>
<comment type="similarity">
    <text evidence="1">Belongs to the cullin family.</text>
</comment>
<sequence length="345" mass="38762">MSWTPTSLASAPPAALDLSDDDWTEPRKEDIPPRDASFDDTWDFLEAGLERIYTVKANPALGPFSYTYYSELYAHANSLAWSTFPRTGRTTTFLYLRPEDIILELMYAKLKQFFRTKAQDAADTLARPEAWEDFIDLYTQAWDVYFSSARFVNNLFRGLNYRFADTAGTPANERCRVVDRGIGVQKLAFNIWKETLFGQDIKSSYTAKHLDIALHGIGQRDSVDSSKVTEAEKVRVGMVEDSLVSLSRYIAESAGQEPEEDDGEPLEEFWQALLPSFASPPPQSHANLTTVTEPSQNILSRQLDLLMKDPNRDPRQSFRHAASATSSSNVPSATNPSAGFELAWC</sequence>
<evidence type="ECO:0000259" key="3">
    <source>
        <dbReference type="Pfam" id="PF00888"/>
    </source>
</evidence>
<feature type="compositionally biased region" description="Basic and acidic residues" evidence="2">
    <location>
        <begin position="24"/>
        <end position="35"/>
    </location>
</feature>
<dbReference type="InterPro" id="IPR016159">
    <property type="entry name" value="Cullin_repeat-like_dom_sf"/>
</dbReference>
<feature type="region of interest" description="Disordered" evidence="2">
    <location>
        <begin position="308"/>
        <end position="336"/>
    </location>
</feature>
<feature type="compositionally biased region" description="Low complexity" evidence="2">
    <location>
        <begin position="1"/>
        <end position="17"/>
    </location>
</feature>
<comment type="caution">
    <text evidence="4">The sequence shown here is derived from an EMBL/GenBank/DDBJ whole genome shotgun (WGS) entry which is preliminary data.</text>
</comment>
<protein>
    <recommendedName>
        <fullName evidence="3">Cullin N-terminal domain-containing protein</fullName>
    </recommendedName>
</protein>
<gene>
    <name evidence="4" type="ORF">L198_06478</name>
</gene>
<feature type="region of interest" description="Disordered" evidence="2">
    <location>
        <begin position="1"/>
        <end position="35"/>
    </location>
</feature>
<organism evidence="4 5">
    <name type="scientific">Cryptococcus wingfieldii CBS 7118</name>
    <dbReference type="NCBI Taxonomy" id="1295528"/>
    <lineage>
        <taxon>Eukaryota</taxon>
        <taxon>Fungi</taxon>
        <taxon>Dikarya</taxon>
        <taxon>Basidiomycota</taxon>
        <taxon>Agaricomycotina</taxon>
        <taxon>Tremellomycetes</taxon>
        <taxon>Tremellales</taxon>
        <taxon>Cryptococcaceae</taxon>
        <taxon>Cryptococcus</taxon>
    </lineage>
</organism>
<evidence type="ECO:0000256" key="2">
    <source>
        <dbReference type="SAM" id="MobiDB-lite"/>
    </source>
</evidence>
<dbReference type="GO" id="GO:0006511">
    <property type="term" value="P:ubiquitin-dependent protein catabolic process"/>
    <property type="evidence" value="ECO:0007669"/>
    <property type="project" value="InterPro"/>
</dbReference>
<dbReference type="Pfam" id="PF00888">
    <property type="entry name" value="Cullin"/>
    <property type="match status" value="1"/>
</dbReference>
<proteinExistence type="inferred from homology"/>
<dbReference type="GeneID" id="30195690"/>
<accession>A0A1E3IKW3</accession>
<dbReference type="OrthoDB" id="27603at2759"/>
<dbReference type="InterPro" id="IPR001373">
    <property type="entry name" value="Cullin_N"/>
</dbReference>
<name>A0A1E3IKW3_9TREE</name>
<dbReference type="RefSeq" id="XP_019029443.1">
    <property type="nucleotide sequence ID" value="XM_019178536.1"/>
</dbReference>
<reference evidence="4 5" key="1">
    <citation type="submission" date="2016-06" db="EMBL/GenBank/DDBJ databases">
        <title>Evolution of pathogenesis and genome organization in the Tremellales.</title>
        <authorList>
            <person name="Cuomo C."/>
            <person name="Litvintseva A."/>
            <person name="Heitman J."/>
            <person name="Chen Y."/>
            <person name="Sun S."/>
            <person name="Springer D."/>
            <person name="Dromer F."/>
            <person name="Young S."/>
            <person name="Zeng Q."/>
            <person name="Chapman S."/>
            <person name="Gujja S."/>
            <person name="Saif S."/>
            <person name="Birren B."/>
        </authorList>
    </citation>
    <scope>NUCLEOTIDE SEQUENCE [LARGE SCALE GENOMIC DNA]</scope>
    <source>
        <strain evidence="4 5">CBS 7118</strain>
    </source>
</reference>
<evidence type="ECO:0000313" key="5">
    <source>
        <dbReference type="Proteomes" id="UP000094819"/>
    </source>
</evidence>